<dbReference type="Proteomes" id="UP000712281">
    <property type="component" value="Unassembled WGS sequence"/>
</dbReference>
<evidence type="ECO:0000313" key="2">
    <source>
        <dbReference type="Proteomes" id="UP000712281"/>
    </source>
</evidence>
<protein>
    <submittedName>
        <fullName evidence="1">Uncharacterized protein</fullName>
    </submittedName>
</protein>
<sequence length="80" mass="8869">MSDLKERLLPPRPASALNLRGEAASRPSASGRQPLLGVDVSGLKKRGQGLKSWIRVDTFANTQVIEVVDWIGYLRPMAYY</sequence>
<reference evidence="1" key="1">
    <citation type="submission" date="2019-12" db="EMBL/GenBank/DDBJ databases">
        <title>Genome sequencing and annotation of Brassica cretica.</title>
        <authorList>
            <person name="Studholme D.J."/>
            <person name="Sarris P.F."/>
        </authorList>
    </citation>
    <scope>NUCLEOTIDE SEQUENCE</scope>
    <source>
        <strain evidence="1">PFS-001/15</strain>
        <tissue evidence="1">Leaf</tissue>
    </source>
</reference>
<accession>A0A8S9KSW9</accession>
<dbReference type="AlphaFoldDB" id="A0A8S9KSW9"/>
<proteinExistence type="predicted"/>
<organism evidence="1 2">
    <name type="scientific">Brassica cretica</name>
    <name type="common">Mustard</name>
    <dbReference type="NCBI Taxonomy" id="69181"/>
    <lineage>
        <taxon>Eukaryota</taxon>
        <taxon>Viridiplantae</taxon>
        <taxon>Streptophyta</taxon>
        <taxon>Embryophyta</taxon>
        <taxon>Tracheophyta</taxon>
        <taxon>Spermatophyta</taxon>
        <taxon>Magnoliopsida</taxon>
        <taxon>eudicotyledons</taxon>
        <taxon>Gunneridae</taxon>
        <taxon>Pentapetalae</taxon>
        <taxon>rosids</taxon>
        <taxon>malvids</taxon>
        <taxon>Brassicales</taxon>
        <taxon>Brassicaceae</taxon>
        <taxon>Brassiceae</taxon>
        <taxon>Brassica</taxon>
    </lineage>
</organism>
<comment type="caution">
    <text evidence="1">The sequence shown here is derived from an EMBL/GenBank/DDBJ whole genome shotgun (WGS) entry which is preliminary data.</text>
</comment>
<dbReference type="EMBL" id="QGKW02000717">
    <property type="protein sequence ID" value="KAF2596827.1"/>
    <property type="molecule type" value="Genomic_DNA"/>
</dbReference>
<evidence type="ECO:0000313" key="1">
    <source>
        <dbReference type="EMBL" id="KAF2596827.1"/>
    </source>
</evidence>
<name>A0A8S9KSW9_BRACR</name>
<gene>
    <name evidence="1" type="ORF">F2Q68_00009470</name>
</gene>